<dbReference type="EMBL" id="CP047224">
    <property type="protein sequence ID" value="QHD65543.1"/>
    <property type="molecule type" value="Genomic_DNA"/>
</dbReference>
<dbReference type="SUPFAM" id="SSF54534">
    <property type="entry name" value="FKBP-like"/>
    <property type="match status" value="1"/>
</dbReference>
<reference evidence="1 2" key="1">
    <citation type="journal article" date="2020" name="MBio">
        <title>Erratum for Teymournejad et al., 'Isolation and Molecular Analysis of a Novel Neorickettsia Species That Causes Potomac Horse Fever'.</title>
        <authorList>
            <person name="Teymournejad O."/>
            <person name="Lin M."/>
            <person name="Bekebrede H."/>
            <person name="Kamr A."/>
            <person name="Toribio R.E."/>
            <person name="Arroyo L.G."/>
            <person name="Baird J.D."/>
            <person name="Rikihisa Y."/>
        </authorList>
    </citation>
    <scope>NUCLEOTIDE SEQUENCE [LARGE SCALE GENOMIC DNA]</scope>
    <source>
        <strain evidence="1 2">Fin17</strain>
    </source>
</reference>
<protein>
    <submittedName>
        <fullName evidence="1">Uncharacterized protein</fullName>
    </submittedName>
</protein>
<evidence type="ECO:0000313" key="1">
    <source>
        <dbReference type="EMBL" id="QHD65543.1"/>
    </source>
</evidence>
<evidence type="ECO:0000313" key="2">
    <source>
        <dbReference type="Proteomes" id="UP000464912"/>
    </source>
</evidence>
<accession>A0A6P1GBG5</accession>
<proteinExistence type="predicted"/>
<dbReference type="AlphaFoldDB" id="A0A6P1GBG5"/>
<dbReference type="Proteomes" id="UP000464912">
    <property type="component" value="Chromosome"/>
</dbReference>
<organism evidence="1 2">
    <name type="scientific">Neorickettsia findlayensis</name>
    <dbReference type="NCBI Taxonomy" id="2686014"/>
    <lineage>
        <taxon>Bacteria</taxon>
        <taxon>Pseudomonadati</taxon>
        <taxon>Pseudomonadota</taxon>
        <taxon>Alphaproteobacteria</taxon>
        <taxon>Rickettsiales</taxon>
        <taxon>Anaplasmataceae</taxon>
        <taxon>Neorickettsia</taxon>
    </lineage>
</organism>
<keyword evidence="2" id="KW-1185">Reference proteome</keyword>
<sequence length="274" mass="31153">MKRLLKVILFLLLLFISSLSLAIYLKNSDKENKYELQLNNRNNILVSIGYYIVKPIIELYIDSRLDNYGLFDGIRSRLFYDRLITKSLLKTGEGNEIKCGDKVIINAYGDTIGKLEKLEYVVGKNQLPILNMIPIGMKKGEEAHVSVPGFIASEVFLDKRNRSFTSFKVEIIDVENKNAPNSEVNPIILNGRITNKKPKFCGDNAHINYEIYDIRGNKIISEQIEIKIGSGLSPIENFVIDMQPLTKKIVITRGSFLDKKLDDELKILVIGLIK</sequence>
<reference evidence="1 2" key="2">
    <citation type="journal article" date="2020" name="MBio">
        <title>Isolation and Molecular Analysis of a Novel Neorickettsia Species That Causes Potomac Horse Fever.</title>
        <authorList>
            <person name="Teymournejad O."/>
            <person name="Lin M."/>
            <person name="Bekebrede H."/>
            <person name="Kamr A."/>
            <person name="Toribio R.E."/>
            <person name="Arroyo L.G."/>
            <person name="Baird J.D."/>
            <person name="Rikihisa Y."/>
        </authorList>
    </citation>
    <scope>NUCLEOTIDE SEQUENCE [LARGE SCALE GENOMIC DNA]</scope>
    <source>
        <strain evidence="1 2">Fin17</strain>
    </source>
</reference>
<name>A0A6P1GBG5_9RICK</name>
<gene>
    <name evidence="1" type="ORF">GP480_03955</name>
</gene>
<dbReference type="KEGG" id="nef:GP480_03955"/>